<dbReference type="EMBL" id="JAHVJA010000001">
    <property type="protein sequence ID" value="MBY6138319.1"/>
    <property type="molecule type" value="Genomic_DNA"/>
</dbReference>
<evidence type="ECO:0000313" key="3">
    <source>
        <dbReference type="Proteomes" id="UP000766629"/>
    </source>
</evidence>
<evidence type="ECO:0000256" key="1">
    <source>
        <dbReference type="SAM" id="SignalP"/>
    </source>
</evidence>
<gene>
    <name evidence="2" type="ORF">KUV26_02615</name>
</gene>
<evidence type="ECO:0008006" key="4">
    <source>
        <dbReference type="Google" id="ProtNLM"/>
    </source>
</evidence>
<feature type="chain" id="PRO_5047488429" description="Outer membrane protein beta-barrel domain-containing protein" evidence="1">
    <location>
        <begin position="30"/>
        <end position="171"/>
    </location>
</feature>
<keyword evidence="3" id="KW-1185">Reference proteome</keyword>
<proteinExistence type="predicted"/>
<sequence length="171" mass="17841">MPMVRKTKLCQAVAAALTFAAFPGTPVVAEDPVQPFITSVSHVSQNASGNEAQAFEFGYGLDSDGVIIGGRLATGQNGPLTRADLAEETHQLRLHAGYDFGPATGFVTVGGLQAEASSGRRHGSLFGFGMRVSLNRALQLTGEILHHEAGAKDGSVSLRGQTLAVSAAFRF</sequence>
<comment type="caution">
    <text evidence="2">The sequence shown here is derived from an EMBL/GenBank/DDBJ whole genome shotgun (WGS) entry which is preliminary data.</text>
</comment>
<evidence type="ECO:0000313" key="2">
    <source>
        <dbReference type="EMBL" id="MBY6138319.1"/>
    </source>
</evidence>
<reference evidence="2 3" key="1">
    <citation type="submission" date="2021-06" db="EMBL/GenBank/DDBJ databases">
        <title>50 bacteria genomes isolated from Dapeng, Shenzhen, China.</title>
        <authorList>
            <person name="Zheng W."/>
            <person name="Yu S."/>
            <person name="Huang Y."/>
        </authorList>
    </citation>
    <scope>NUCLEOTIDE SEQUENCE [LARGE SCALE GENOMIC DNA]</scope>
    <source>
        <strain evidence="2 3">DP1N14-2</strain>
    </source>
</reference>
<organism evidence="2 3">
    <name type="scientific">Leisingera daeponensis</name>
    <dbReference type="NCBI Taxonomy" id="405746"/>
    <lineage>
        <taxon>Bacteria</taxon>
        <taxon>Pseudomonadati</taxon>
        <taxon>Pseudomonadota</taxon>
        <taxon>Alphaproteobacteria</taxon>
        <taxon>Rhodobacterales</taxon>
        <taxon>Roseobacteraceae</taxon>
        <taxon>Leisingera</taxon>
    </lineage>
</organism>
<dbReference type="Proteomes" id="UP000766629">
    <property type="component" value="Unassembled WGS sequence"/>
</dbReference>
<name>A0ABS7NAU4_9RHOB</name>
<keyword evidence="1" id="KW-0732">Signal</keyword>
<accession>A0ABS7NAU4</accession>
<protein>
    <recommendedName>
        <fullName evidence="4">Outer membrane protein beta-barrel domain-containing protein</fullName>
    </recommendedName>
</protein>
<feature type="signal peptide" evidence="1">
    <location>
        <begin position="1"/>
        <end position="29"/>
    </location>
</feature>